<accession>A0AAE3A0X0</accession>
<comment type="caution">
    <text evidence="1">The sequence shown here is derived from an EMBL/GenBank/DDBJ whole genome shotgun (WGS) entry which is preliminary data.</text>
</comment>
<evidence type="ECO:0008006" key="3">
    <source>
        <dbReference type="Google" id="ProtNLM"/>
    </source>
</evidence>
<dbReference type="RefSeq" id="WP_227733078.1">
    <property type="nucleotide sequence ID" value="NZ_JAJEPV010000012.1"/>
</dbReference>
<dbReference type="AlphaFoldDB" id="A0AAE3A0X0"/>
<sequence>MSEQNIEKEQLYKGVFRAEKKDGTVYYRASLTKNGKHISLGSFPDALQAHRAYEQGLLLLSDPSLTLQSYEKVSPLSFEKWVSLINLRDNGLYIGNPIYLGQQLFYYYLSPHHVLKFDMEDLFYYSSHKIMCRGNHYFVADYGMQQTLTSRYGIKSYGVPGVDYCFVNGDPTDFRRENLQIHNIYHGIRKTAAKNGQYVYTVRIHIRGNYIVGRYATDIEAAIAYNKAIDILHSKGVTSNFTPNYVEAITPRRYAEIYSTLDIAPGILNYEPISPNNQ</sequence>
<organism evidence="1 2">
    <name type="scientific">Waltera acetigignens</name>
    <dbReference type="NCBI Taxonomy" id="2981769"/>
    <lineage>
        <taxon>Bacteria</taxon>
        <taxon>Bacillati</taxon>
        <taxon>Bacillota</taxon>
        <taxon>Clostridia</taxon>
        <taxon>Lachnospirales</taxon>
        <taxon>Lachnospiraceae</taxon>
        <taxon>Waltera</taxon>
    </lineage>
</organism>
<reference evidence="1 2" key="1">
    <citation type="submission" date="2021-10" db="EMBL/GenBank/DDBJ databases">
        <title>Anaerobic single-cell dispensing facilitates the cultivation of human gut bacteria.</title>
        <authorList>
            <person name="Afrizal A."/>
        </authorList>
    </citation>
    <scope>NUCLEOTIDE SEQUENCE [LARGE SCALE GENOMIC DNA]</scope>
    <source>
        <strain evidence="1 2">CLA-AA-H273</strain>
    </source>
</reference>
<gene>
    <name evidence="1" type="ORF">LKD75_06700</name>
</gene>
<proteinExistence type="predicted"/>
<protein>
    <recommendedName>
        <fullName evidence="3">AP2/ERF domain-containing protein</fullName>
    </recommendedName>
</protein>
<evidence type="ECO:0000313" key="2">
    <source>
        <dbReference type="Proteomes" id="UP001197795"/>
    </source>
</evidence>
<dbReference type="Proteomes" id="UP001197795">
    <property type="component" value="Unassembled WGS sequence"/>
</dbReference>
<dbReference type="EMBL" id="JAJEPV010000012">
    <property type="protein sequence ID" value="MCC2119289.1"/>
    <property type="molecule type" value="Genomic_DNA"/>
</dbReference>
<evidence type="ECO:0000313" key="1">
    <source>
        <dbReference type="EMBL" id="MCC2119289.1"/>
    </source>
</evidence>
<keyword evidence="2" id="KW-1185">Reference proteome</keyword>
<name>A0AAE3A0X0_9FIRM</name>